<dbReference type="RefSeq" id="XP_037223688.1">
    <property type="nucleotide sequence ID" value="XM_037360803.1"/>
</dbReference>
<feature type="compositionally biased region" description="Basic residues" evidence="1">
    <location>
        <begin position="128"/>
        <end position="138"/>
    </location>
</feature>
<feature type="region of interest" description="Disordered" evidence="1">
    <location>
        <begin position="16"/>
        <end position="43"/>
    </location>
</feature>
<keyword evidence="3" id="KW-1185">Reference proteome</keyword>
<protein>
    <submittedName>
        <fullName evidence="2">Uncharacterized protein</fullName>
    </submittedName>
</protein>
<dbReference type="Proteomes" id="UP000636479">
    <property type="component" value="Unassembled WGS sequence"/>
</dbReference>
<accession>A0A8H6T3D1</accession>
<feature type="region of interest" description="Disordered" evidence="1">
    <location>
        <begin position="79"/>
        <end position="172"/>
    </location>
</feature>
<evidence type="ECO:0000313" key="3">
    <source>
        <dbReference type="Proteomes" id="UP000636479"/>
    </source>
</evidence>
<dbReference type="GeneID" id="59343319"/>
<dbReference type="EMBL" id="JACAZF010000003">
    <property type="protein sequence ID" value="KAF7310238.1"/>
    <property type="molecule type" value="Genomic_DNA"/>
</dbReference>
<evidence type="ECO:0000313" key="2">
    <source>
        <dbReference type="EMBL" id="KAF7310238.1"/>
    </source>
</evidence>
<feature type="region of interest" description="Disordered" evidence="1">
    <location>
        <begin position="219"/>
        <end position="260"/>
    </location>
</feature>
<evidence type="ECO:0000256" key="1">
    <source>
        <dbReference type="SAM" id="MobiDB-lite"/>
    </source>
</evidence>
<reference evidence="2" key="1">
    <citation type="submission" date="2020-05" db="EMBL/GenBank/DDBJ databases">
        <title>Mycena genomes resolve the evolution of fungal bioluminescence.</title>
        <authorList>
            <person name="Tsai I.J."/>
        </authorList>
    </citation>
    <scope>NUCLEOTIDE SEQUENCE</scope>
    <source>
        <strain evidence="2">171206Taipei</strain>
    </source>
</reference>
<sequence>MTHHWHRRLVSGTPLHNSQIWKSDGGKDKSSSLVGRSPHTPPLISPHICSLLSSMTAYYSPSTARAEQRKLRAGVADWAEDVSRSTPSTHRQSRDRSATIHSHIHSPRHHDTSTLSPDDSMSQVASSRHTRSHTRSSHSRSDDSPRRRHTTGSRYYSRTVSPPGPATSYPPAHVHAPVPSAYVVHPARGHSPPRVDFVYPPQIVPVPHPVQIVESPVIYSPSVSPSSSRRSRGSVFSRIFGQGKAKRRRSRSVSVESYRY</sequence>
<comment type="caution">
    <text evidence="2">The sequence shown here is derived from an EMBL/GenBank/DDBJ whole genome shotgun (WGS) entry which is preliminary data.</text>
</comment>
<dbReference type="AlphaFoldDB" id="A0A8H6T3D1"/>
<name>A0A8H6T3D1_9AGAR</name>
<feature type="compositionally biased region" description="Low complexity" evidence="1">
    <location>
        <begin position="219"/>
        <end position="239"/>
    </location>
</feature>
<proteinExistence type="predicted"/>
<organism evidence="2 3">
    <name type="scientific">Mycena indigotica</name>
    <dbReference type="NCBI Taxonomy" id="2126181"/>
    <lineage>
        <taxon>Eukaryota</taxon>
        <taxon>Fungi</taxon>
        <taxon>Dikarya</taxon>
        <taxon>Basidiomycota</taxon>
        <taxon>Agaricomycotina</taxon>
        <taxon>Agaricomycetes</taxon>
        <taxon>Agaricomycetidae</taxon>
        <taxon>Agaricales</taxon>
        <taxon>Marasmiineae</taxon>
        <taxon>Mycenaceae</taxon>
        <taxon>Mycena</taxon>
    </lineage>
</organism>
<feature type="compositionally biased region" description="Polar residues" evidence="1">
    <location>
        <begin position="113"/>
        <end position="125"/>
    </location>
</feature>
<gene>
    <name evidence="2" type="ORF">MIND_00397500</name>
</gene>